<proteinExistence type="predicted"/>
<gene>
    <name evidence="3" type="ORF">FY004_08880</name>
</gene>
<sequence>MERHMPRRPAATTAATATALLVSLTACGGGGEQGEGKSGEPVRGGTFTYAAAVGTSCLDPHTSPGDITAVVQRNVFDSLVQLDGDGKLHPWLAKSWTVSKDARTYTFELRDDVTFHDGTPFDAAAVKANLEHIKAPATKSLYASALLGPYSGSKVLGKHRIEIAFSEPNIPFLQAASTPYLGIASPASLTKFKDQLCAGGTYSVGTGPFRSVRYVKNDRAEFARNDDYAWSPAGAKHQGPPLLDKLVVRFLPEDSVRSGALTSGQVDAAALPVTSARTVQRDSSLRLTKRQAPGASYSLYLNTDRGPLRDERVRRAFQQSVDVSALVKSIYRGEYERAWSPLGPTTPAAYDDAIEGAVSHDPAAAAKLLDEAGWSKKDAQGYRVKDGERLSLHWPFIGALVRDQRDVLGEAVQAELKKNGIDLVRDPVETGAYFERYGKGDYDVWDNAWVRADPAILAGFYLSTNLPSAGGQNVSRTRDKQVDAWLRAGAAESRPAEREKSYAKVERWAVDHATVLPLYVPVTTVGVSRKADGLTFDANAWPQFAGVWKTTR</sequence>
<dbReference type="Gene3D" id="3.40.190.10">
    <property type="entry name" value="Periplasmic binding protein-like II"/>
    <property type="match status" value="1"/>
</dbReference>
<accession>A0A5D4JHK9</accession>
<dbReference type="EMBL" id="VSZQ01000035">
    <property type="protein sequence ID" value="TYR64921.1"/>
    <property type="molecule type" value="Genomic_DNA"/>
</dbReference>
<dbReference type="GO" id="GO:0043190">
    <property type="term" value="C:ATP-binding cassette (ABC) transporter complex"/>
    <property type="evidence" value="ECO:0007669"/>
    <property type="project" value="InterPro"/>
</dbReference>
<feature type="domain" description="Solute-binding protein family 5" evidence="2">
    <location>
        <begin position="87"/>
        <end position="455"/>
    </location>
</feature>
<dbReference type="GO" id="GO:0015833">
    <property type="term" value="P:peptide transport"/>
    <property type="evidence" value="ECO:0007669"/>
    <property type="project" value="TreeGrafter"/>
</dbReference>
<dbReference type="InterPro" id="IPR000914">
    <property type="entry name" value="SBP_5_dom"/>
</dbReference>
<feature type="chain" id="PRO_5022728560" evidence="1">
    <location>
        <begin position="29"/>
        <end position="552"/>
    </location>
</feature>
<feature type="signal peptide" evidence="1">
    <location>
        <begin position="1"/>
        <end position="28"/>
    </location>
</feature>
<reference evidence="3 4" key="1">
    <citation type="submission" date="2019-08" db="EMBL/GenBank/DDBJ databases">
        <title>Draft genome for granaticin producer strain Streptomyces parvus C05.</title>
        <authorList>
            <person name="Gonzalez-Pimentel J.L."/>
        </authorList>
    </citation>
    <scope>NUCLEOTIDE SEQUENCE [LARGE SCALE GENOMIC DNA]</scope>
    <source>
        <strain evidence="3 4">C05</strain>
    </source>
</reference>
<name>A0A5D4JHK9_9ACTN</name>
<dbReference type="InterPro" id="IPR030678">
    <property type="entry name" value="Peptide/Ni-bd"/>
</dbReference>
<keyword evidence="4" id="KW-1185">Reference proteome</keyword>
<dbReference type="PROSITE" id="PS51257">
    <property type="entry name" value="PROKAR_LIPOPROTEIN"/>
    <property type="match status" value="1"/>
</dbReference>
<evidence type="ECO:0000313" key="4">
    <source>
        <dbReference type="Proteomes" id="UP000323242"/>
    </source>
</evidence>
<evidence type="ECO:0000313" key="3">
    <source>
        <dbReference type="EMBL" id="TYR64921.1"/>
    </source>
</evidence>
<dbReference type="CDD" id="cd08492">
    <property type="entry name" value="PBP2_NikA_DppA_OppA_like_15"/>
    <property type="match status" value="1"/>
</dbReference>
<keyword evidence="1" id="KW-0732">Signal</keyword>
<dbReference type="GO" id="GO:1904680">
    <property type="term" value="F:peptide transmembrane transporter activity"/>
    <property type="evidence" value="ECO:0007669"/>
    <property type="project" value="TreeGrafter"/>
</dbReference>
<dbReference type="PIRSF" id="PIRSF002741">
    <property type="entry name" value="MppA"/>
    <property type="match status" value="1"/>
</dbReference>
<dbReference type="SUPFAM" id="SSF53850">
    <property type="entry name" value="Periplasmic binding protein-like II"/>
    <property type="match status" value="1"/>
</dbReference>
<evidence type="ECO:0000256" key="1">
    <source>
        <dbReference type="SAM" id="SignalP"/>
    </source>
</evidence>
<dbReference type="PANTHER" id="PTHR30290">
    <property type="entry name" value="PERIPLASMIC BINDING COMPONENT OF ABC TRANSPORTER"/>
    <property type="match status" value="1"/>
</dbReference>
<dbReference type="InterPro" id="IPR039424">
    <property type="entry name" value="SBP_5"/>
</dbReference>
<dbReference type="AlphaFoldDB" id="A0A5D4JHK9"/>
<evidence type="ECO:0000259" key="2">
    <source>
        <dbReference type="Pfam" id="PF00496"/>
    </source>
</evidence>
<dbReference type="Pfam" id="PF00496">
    <property type="entry name" value="SBP_bac_5"/>
    <property type="match status" value="1"/>
</dbReference>
<dbReference type="GO" id="GO:0042597">
    <property type="term" value="C:periplasmic space"/>
    <property type="evidence" value="ECO:0007669"/>
    <property type="project" value="UniProtKB-ARBA"/>
</dbReference>
<protein>
    <submittedName>
        <fullName evidence="3">ABC transporter substrate-binding protein</fullName>
    </submittedName>
</protein>
<dbReference type="Gene3D" id="3.10.105.10">
    <property type="entry name" value="Dipeptide-binding Protein, Domain 3"/>
    <property type="match status" value="1"/>
</dbReference>
<organism evidence="3 4">
    <name type="scientific">Streptomyces parvus</name>
    <dbReference type="NCBI Taxonomy" id="66428"/>
    <lineage>
        <taxon>Bacteria</taxon>
        <taxon>Bacillati</taxon>
        <taxon>Actinomycetota</taxon>
        <taxon>Actinomycetes</taxon>
        <taxon>Kitasatosporales</taxon>
        <taxon>Streptomycetaceae</taxon>
        <taxon>Streptomyces</taxon>
    </lineage>
</organism>
<comment type="caution">
    <text evidence="3">The sequence shown here is derived from an EMBL/GenBank/DDBJ whole genome shotgun (WGS) entry which is preliminary data.</text>
</comment>
<dbReference type="Proteomes" id="UP000323242">
    <property type="component" value="Unassembled WGS sequence"/>
</dbReference>